<comment type="caution">
    <text evidence="4">The sequence shown here is derived from an EMBL/GenBank/DDBJ whole genome shotgun (WGS) entry which is preliminary data.</text>
</comment>
<proteinExistence type="predicted"/>
<keyword evidence="2" id="KW-0812">Transmembrane</keyword>
<accession>A0AAD9JC81</accession>
<evidence type="ECO:0000256" key="2">
    <source>
        <dbReference type="SAM" id="Phobius"/>
    </source>
</evidence>
<dbReference type="Proteomes" id="UP001208570">
    <property type="component" value="Unassembled WGS sequence"/>
</dbReference>
<organism evidence="4 5">
    <name type="scientific">Paralvinella palmiformis</name>
    <dbReference type="NCBI Taxonomy" id="53620"/>
    <lineage>
        <taxon>Eukaryota</taxon>
        <taxon>Metazoa</taxon>
        <taxon>Spiralia</taxon>
        <taxon>Lophotrochozoa</taxon>
        <taxon>Annelida</taxon>
        <taxon>Polychaeta</taxon>
        <taxon>Sedentaria</taxon>
        <taxon>Canalipalpata</taxon>
        <taxon>Terebellida</taxon>
        <taxon>Terebelliformia</taxon>
        <taxon>Alvinellidae</taxon>
        <taxon>Paralvinella</taxon>
    </lineage>
</organism>
<reference evidence="4" key="1">
    <citation type="journal article" date="2023" name="Mol. Biol. Evol.">
        <title>Third-Generation Sequencing Reveals the Adaptive Role of the Epigenome in Three Deep-Sea Polychaetes.</title>
        <authorList>
            <person name="Perez M."/>
            <person name="Aroh O."/>
            <person name="Sun Y."/>
            <person name="Lan Y."/>
            <person name="Juniper S.K."/>
            <person name="Young C.R."/>
            <person name="Angers B."/>
            <person name="Qian P.Y."/>
        </authorList>
    </citation>
    <scope>NUCLEOTIDE SEQUENCE</scope>
    <source>
        <strain evidence="4">P08H-3</strain>
    </source>
</reference>
<dbReference type="AlphaFoldDB" id="A0AAD9JC81"/>
<gene>
    <name evidence="4" type="ORF">LSH36_444g02056</name>
</gene>
<keyword evidence="2" id="KW-0472">Membrane</keyword>
<evidence type="ECO:0000313" key="4">
    <source>
        <dbReference type="EMBL" id="KAK2149615.1"/>
    </source>
</evidence>
<feature type="compositionally biased region" description="Basic and acidic residues" evidence="1">
    <location>
        <begin position="524"/>
        <end position="546"/>
    </location>
</feature>
<keyword evidence="5" id="KW-1185">Reference proteome</keyword>
<feature type="chain" id="PRO_5042261456" evidence="3">
    <location>
        <begin position="25"/>
        <end position="587"/>
    </location>
</feature>
<keyword evidence="3" id="KW-0732">Signal</keyword>
<protein>
    <submittedName>
        <fullName evidence="4">Uncharacterized protein</fullName>
    </submittedName>
</protein>
<dbReference type="EMBL" id="JAODUP010000444">
    <property type="protein sequence ID" value="KAK2149615.1"/>
    <property type="molecule type" value="Genomic_DNA"/>
</dbReference>
<sequence>MMDHQYQSVLIAILCYTFLPQTQSAVGFYGCKTILVSGVTTYQALNGLYDKAFECTAYPVFRLQGKNAYLYYRIEEVRWVISDHMNVNDCSNLSGDIRVVGTGNKLYPHMIEPNWKERSGGNFRDNANIKVECDEYIARPQIGNVYSTTNSIFFPRMLPFLTLDIHWTMGCTMRNFPLMDSRCYNETSAIEVHDVYVVTFPKGKEKYCAISENLCNMIGQCDVREAECKQKVSHDDYDFKMAQINCDGRHIKCHSYMVEPLYHINCNLTANFPCDVQPDIRVAIMVEYKCRRSRKYLGSDSPVKKTIPPLPIQIIPSCQTTTKRSIDPRKKTAKDKKDTLIYYVAPPAGVVFFVIIIAVVVVTICRRRKKRNRPTIMSRIKRPIEERTYANIPPQGVGRVNRRRDFTDKRRKVNQTQSTKDERVAEAIAKAMVDINPELNTTNKHNSDEPFTVIVLDKKDMPNLYVDHDNVSMPTSIPSRTSASGTLSSVDTEEQMIRKDRLPNPPHERSVYGYSQSSKNNPGMDRRPSRALPHSENDVRKSRDNNQQKIDTPSIRAYQGHDPRGRLPLADSVIKSNIGYDNYSYTK</sequence>
<feature type="compositionally biased region" description="Polar residues" evidence="1">
    <location>
        <begin position="472"/>
        <end position="490"/>
    </location>
</feature>
<feature type="region of interest" description="Disordered" evidence="1">
    <location>
        <begin position="467"/>
        <end position="568"/>
    </location>
</feature>
<feature type="transmembrane region" description="Helical" evidence="2">
    <location>
        <begin position="340"/>
        <end position="365"/>
    </location>
</feature>
<feature type="compositionally biased region" description="Basic and acidic residues" evidence="1">
    <location>
        <begin position="495"/>
        <end position="510"/>
    </location>
</feature>
<name>A0AAD9JC81_9ANNE</name>
<evidence type="ECO:0000313" key="5">
    <source>
        <dbReference type="Proteomes" id="UP001208570"/>
    </source>
</evidence>
<keyword evidence="2" id="KW-1133">Transmembrane helix</keyword>
<evidence type="ECO:0000256" key="1">
    <source>
        <dbReference type="SAM" id="MobiDB-lite"/>
    </source>
</evidence>
<feature type="signal peptide" evidence="3">
    <location>
        <begin position="1"/>
        <end position="24"/>
    </location>
</feature>
<evidence type="ECO:0000256" key="3">
    <source>
        <dbReference type="SAM" id="SignalP"/>
    </source>
</evidence>